<reference evidence="3" key="1">
    <citation type="submission" date="2023-08" db="EMBL/GenBank/DDBJ databases">
        <authorList>
            <person name="Audoor S."/>
            <person name="Bilcke G."/>
        </authorList>
    </citation>
    <scope>NUCLEOTIDE SEQUENCE</scope>
</reference>
<comment type="similarity">
    <text evidence="1">Belongs to the short-chain dehydrogenases/reductases (SDR) family.</text>
</comment>
<dbReference type="Pfam" id="PF00106">
    <property type="entry name" value="adh_short"/>
    <property type="match status" value="1"/>
</dbReference>
<dbReference type="InterPro" id="IPR002347">
    <property type="entry name" value="SDR_fam"/>
</dbReference>
<evidence type="ECO:0000313" key="3">
    <source>
        <dbReference type="EMBL" id="CAJ1954243.1"/>
    </source>
</evidence>
<dbReference type="AlphaFoldDB" id="A0AAD2FVT7"/>
<dbReference type="PANTHER" id="PTHR24320:SF152">
    <property type="entry name" value="SHORT-CHAIN DEHYDROGENASE_REDUCTASE FAMILY PROTEIN"/>
    <property type="match status" value="1"/>
</dbReference>
<dbReference type="InterPro" id="IPR006311">
    <property type="entry name" value="TAT_signal"/>
</dbReference>
<sequence length="355" mass="37802">METTLNRRTAMKSVVAGSLSLLLYGKPASADTAKTIIITGANSGIGFEAAKKLAADGHIIVLACRSLEKATDAVERIKATTIASNSLIPAECDLASLKSIRKFASEIGNMSIDVLCLNAGLSMNTDDKEINRTEDGFELTVGINHLGHFYLNNLLLPKINKQSGRIVVTASGVHDPESPGGGVGRTASLGALRGFEEDGSMFEMVDGAAYNADKAYKDSKLCNVMFTKELQIRLIADDSTKCIKANSFSPGLITSTNFFRYQNPLFAKAFGVVATNIARVAETPEWGGLSLAYMATSPDTNTQGQYYISPPGSSKYGEAAFGKEFCVGPVSKEAQDDAKAKKLWELSAKLVGLST</sequence>
<accession>A0AAD2FVT7</accession>
<dbReference type="Gene3D" id="3.40.50.720">
    <property type="entry name" value="NAD(P)-binding Rossmann-like Domain"/>
    <property type="match status" value="1"/>
</dbReference>
<dbReference type="InterPro" id="IPR036291">
    <property type="entry name" value="NAD(P)-bd_dom_sf"/>
</dbReference>
<protein>
    <recommendedName>
        <fullName evidence="5">Protochlorophyllide reductase</fullName>
    </recommendedName>
</protein>
<dbReference type="PANTHER" id="PTHR24320">
    <property type="entry name" value="RETINOL DEHYDROGENASE"/>
    <property type="match status" value="1"/>
</dbReference>
<organism evidence="3 4">
    <name type="scientific">Cylindrotheca closterium</name>
    <dbReference type="NCBI Taxonomy" id="2856"/>
    <lineage>
        <taxon>Eukaryota</taxon>
        <taxon>Sar</taxon>
        <taxon>Stramenopiles</taxon>
        <taxon>Ochrophyta</taxon>
        <taxon>Bacillariophyta</taxon>
        <taxon>Bacillariophyceae</taxon>
        <taxon>Bacillariophycidae</taxon>
        <taxon>Bacillariales</taxon>
        <taxon>Bacillariaceae</taxon>
        <taxon>Cylindrotheca</taxon>
    </lineage>
</organism>
<gene>
    <name evidence="3" type="ORF">CYCCA115_LOCUS14838</name>
</gene>
<dbReference type="PRINTS" id="PR00081">
    <property type="entry name" value="GDHRDH"/>
</dbReference>
<evidence type="ECO:0000256" key="1">
    <source>
        <dbReference type="ARBA" id="ARBA00006484"/>
    </source>
</evidence>
<name>A0AAD2FVT7_9STRA</name>
<evidence type="ECO:0000313" key="4">
    <source>
        <dbReference type="Proteomes" id="UP001295423"/>
    </source>
</evidence>
<dbReference type="EMBL" id="CAKOGP040001860">
    <property type="protein sequence ID" value="CAJ1954243.1"/>
    <property type="molecule type" value="Genomic_DNA"/>
</dbReference>
<keyword evidence="4" id="KW-1185">Reference proteome</keyword>
<comment type="caution">
    <text evidence="3">The sequence shown here is derived from an EMBL/GenBank/DDBJ whole genome shotgun (WGS) entry which is preliminary data.</text>
</comment>
<dbReference type="Proteomes" id="UP001295423">
    <property type="component" value="Unassembled WGS sequence"/>
</dbReference>
<dbReference type="SUPFAM" id="SSF51735">
    <property type="entry name" value="NAD(P)-binding Rossmann-fold domains"/>
    <property type="match status" value="1"/>
</dbReference>
<dbReference type="GO" id="GO:0016491">
    <property type="term" value="F:oxidoreductase activity"/>
    <property type="evidence" value="ECO:0007669"/>
    <property type="project" value="UniProtKB-KW"/>
</dbReference>
<evidence type="ECO:0008006" key="5">
    <source>
        <dbReference type="Google" id="ProtNLM"/>
    </source>
</evidence>
<keyword evidence="2" id="KW-0560">Oxidoreductase</keyword>
<dbReference type="PROSITE" id="PS51318">
    <property type="entry name" value="TAT"/>
    <property type="match status" value="1"/>
</dbReference>
<proteinExistence type="inferred from homology"/>
<evidence type="ECO:0000256" key="2">
    <source>
        <dbReference type="ARBA" id="ARBA00023002"/>
    </source>
</evidence>